<protein>
    <submittedName>
        <fullName evidence="3">Transporter</fullName>
    </submittedName>
</protein>
<reference evidence="3 4" key="1">
    <citation type="submission" date="2024-09" db="EMBL/GenBank/DDBJ databases">
        <title>Aeromonas strains Genome sequencing and assembly.</title>
        <authorList>
            <person name="Hu X."/>
            <person name="Tang B."/>
        </authorList>
    </citation>
    <scope>NUCLEOTIDE SEQUENCE [LARGE SCALE GENOMIC DNA]</scope>
    <source>
        <strain evidence="3 4">NB23SCDHY001</strain>
    </source>
</reference>
<dbReference type="Proteomes" id="UP001630969">
    <property type="component" value="Unassembled WGS sequence"/>
</dbReference>
<feature type="signal peptide" evidence="2">
    <location>
        <begin position="1"/>
        <end position="18"/>
    </location>
</feature>
<keyword evidence="1" id="KW-0175">Coiled coil</keyword>
<keyword evidence="2" id="KW-0732">Signal</keyword>
<comment type="caution">
    <text evidence="3">The sequence shown here is derived from an EMBL/GenBank/DDBJ whole genome shotgun (WGS) entry which is preliminary data.</text>
</comment>
<evidence type="ECO:0000256" key="2">
    <source>
        <dbReference type="SAM" id="SignalP"/>
    </source>
</evidence>
<evidence type="ECO:0000256" key="1">
    <source>
        <dbReference type="SAM" id="Coils"/>
    </source>
</evidence>
<organism evidence="3 4">
    <name type="scientific">Aeromonas bivalvium</name>
    <dbReference type="NCBI Taxonomy" id="440079"/>
    <lineage>
        <taxon>Bacteria</taxon>
        <taxon>Pseudomonadati</taxon>
        <taxon>Pseudomonadota</taxon>
        <taxon>Gammaproteobacteria</taxon>
        <taxon>Aeromonadales</taxon>
        <taxon>Aeromonadaceae</taxon>
        <taxon>Aeromonas</taxon>
    </lineage>
</organism>
<gene>
    <name evidence="3" type="ORF">ACEUDJ_05250</name>
</gene>
<evidence type="ECO:0000313" key="4">
    <source>
        <dbReference type="Proteomes" id="UP001630969"/>
    </source>
</evidence>
<dbReference type="EMBL" id="JBGXBU010000001">
    <property type="protein sequence ID" value="MFM4892286.1"/>
    <property type="molecule type" value="Genomic_DNA"/>
</dbReference>
<dbReference type="SUPFAM" id="SSF56935">
    <property type="entry name" value="Porins"/>
    <property type="match status" value="1"/>
</dbReference>
<dbReference type="GeneID" id="97219483"/>
<accession>A0ABW9GMC6</accession>
<evidence type="ECO:0000313" key="3">
    <source>
        <dbReference type="EMBL" id="MFM4892286.1"/>
    </source>
</evidence>
<sequence length="401" mass="44298">MKKHAIVLLTLAPLSCLAASAEEQALQQQLDLLRQQLIQQNQALHQIQARLEAVKASSNNAAAAIGAVAGTAGATAAQADTTRRTPEAGRSTEDLMIEQHNVFDRAWVLDFGLSYQHYNRKDLALRGFLALDAIFLGEINLDRVRSDQWVADLVTRYTINDRWQLELAVPYMMRSTNYQSTGKENSSRDFEEESVTDGGLGDLSLAIYYRVLAEDENWPDLVWNLRAKAPTGKDPYGIEVDTSESGNLITPKELATGNGLWQLSTGFSLVKTLDPAILFANLNYGHSLKRNFNDISYLPGNQPGSIQLGDWYEYGLGVAFALNERFSLSFNINQRITLESEQGSEGFPMEKVTGSDANAASFGMGATWAMTDKLSMAVNWSAGLTTDAPDYSIGIRFPYRF</sequence>
<proteinExistence type="predicted"/>
<dbReference type="RefSeq" id="WP_408788559.1">
    <property type="nucleotide sequence ID" value="NZ_JBGXBU010000001.1"/>
</dbReference>
<keyword evidence="4" id="KW-1185">Reference proteome</keyword>
<name>A0ABW9GMC6_9GAMM</name>
<feature type="chain" id="PRO_5046324492" evidence="2">
    <location>
        <begin position="19"/>
        <end position="401"/>
    </location>
</feature>
<feature type="coiled-coil region" evidence="1">
    <location>
        <begin position="16"/>
        <end position="50"/>
    </location>
</feature>